<dbReference type="AlphaFoldDB" id="A0A852RZM4"/>
<feature type="transmembrane region" description="Helical" evidence="1">
    <location>
        <begin position="377"/>
        <end position="395"/>
    </location>
</feature>
<feature type="transmembrane region" description="Helical" evidence="1">
    <location>
        <begin position="195"/>
        <end position="219"/>
    </location>
</feature>
<keyword evidence="3" id="KW-1185">Reference proteome</keyword>
<dbReference type="EMBL" id="JACCBF010000001">
    <property type="protein sequence ID" value="NYD33284.1"/>
    <property type="molecule type" value="Genomic_DNA"/>
</dbReference>
<keyword evidence="1" id="KW-0812">Transmembrane</keyword>
<reference evidence="2 3" key="1">
    <citation type="submission" date="2020-07" db="EMBL/GenBank/DDBJ databases">
        <title>Sequencing the genomes of 1000 actinobacteria strains.</title>
        <authorList>
            <person name="Klenk H.-P."/>
        </authorList>
    </citation>
    <scope>NUCLEOTIDE SEQUENCE [LARGE SCALE GENOMIC DNA]</scope>
    <source>
        <strain evidence="2 3">DSM 19082</strain>
    </source>
</reference>
<feature type="transmembrane region" description="Helical" evidence="1">
    <location>
        <begin position="231"/>
        <end position="253"/>
    </location>
</feature>
<feature type="transmembrane region" description="Helical" evidence="1">
    <location>
        <begin position="154"/>
        <end position="175"/>
    </location>
</feature>
<dbReference type="Gene3D" id="1.10.4160.10">
    <property type="entry name" value="Hydantoin permease"/>
    <property type="match status" value="1"/>
</dbReference>
<keyword evidence="1" id="KW-0472">Membrane</keyword>
<feature type="transmembrane region" description="Helical" evidence="1">
    <location>
        <begin position="130"/>
        <end position="147"/>
    </location>
</feature>
<sequence length="438" mass="46761">MPPLDIHDIEKSAHETQVGRWSLTMAWWALFSAMFWLYVATASTAAYGARSTFVGMVLAIVTFGVINRVLAAYALRTGSTVERISQALFGGVGSTLAALLIGITALYYGVFEGSVIAATLQTWFGGDIKLWYFICVAYAMPLAFGGVRNWLDRLNGFLLPFYCIGLVALVVASSIDRGYPSGWLSVTAPDSVVPGWAGSYLIYMGIWVMMLFTMDFAALGKAEDTRFHQRVTFGPFFYLCTFGINGLVGMYFVHAYGVEGTETGVVQGVTGSLGLAGVLLIVISQTRINTANYFLASNNLEVVLEKVAGIRLPHIAWVLICGALAYLFMLTDVLSYLLEALAYQGVLIMAWTGVVLVHVLLRGAGDDAASLARRRPTVGLFVTWVGSAAVGIVLLEQGSSALLATLSPAVTVALAVLGAVLVSQRSPKSAAEPAAVAS</sequence>
<name>A0A852RZM4_9ACTN</name>
<proteinExistence type="predicted"/>
<feature type="transmembrane region" description="Helical" evidence="1">
    <location>
        <begin position="343"/>
        <end position="365"/>
    </location>
</feature>
<feature type="transmembrane region" description="Helical" evidence="1">
    <location>
        <begin position="21"/>
        <end position="41"/>
    </location>
</feature>
<gene>
    <name evidence="2" type="ORF">BJ958_004830</name>
</gene>
<dbReference type="Proteomes" id="UP000582231">
    <property type="component" value="Unassembled WGS sequence"/>
</dbReference>
<feature type="transmembrane region" description="Helical" evidence="1">
    <location>
        <begin position="87"/>
        <end position="110"/>
    </location>
</feature>
<evidence type="ECO:0000256" key="1">
    <source>
        <dbReference type="SAM" id="Phobius"/>
    </source>
</evidence>
<evidence type="ECO:0000313" key="2">
    <source>
        <dbReference type="EMBL" id="NYD33284.1"/>
    </source>
</evidence>
<feature type="transmembrane region" description="Helical" evidence="1">
    <location>
        <begin position="315"/>
        <end position="337"/>
    </location>
</feature>
<evidence type="ECO:0000313" key="3">
    <source>
        <dbReference type="Proteomes" id="UP000582231"/>
    </source>
</evidence>
<comment type="caution">
    <text evidence="2">The sequence shown here is derived from an EMBL/GenBank/DDBJ whole genome shotgun (WGS) entry which is preliminary data.</text>
</comment>
<dbReference type="RefSeq" id="WP_179729357.1">
    <property type="nucleotide sequence ID" value="NZ_BAABEF010000001.1"/>
</dbReference>
<protein>
    <submittedName>
        <fullName evidence="2">Purine-cytosine permease-like protein</fullName>
    </submittedName>
</protein>
<organism evidence="2 3">
    <name type="scientific">Nocardioides kongjuensis</name>
    <dbReference type="NCBI Taxonomy" id="349522"/>
    <lineage>
        <taxon>Bacteria</taxon>
        <taxon>Bacillati</taxon>
        <taxon>Actinomycetota</taxon>
        <taxon>Actinomycetes</taxon>
        <taxon>Propionibacteriales</taxon>
        <taxon>Nocardioidaceae</taxon>
        <taxon>Nocardioides</taxon>
    </lineage>
</organism>
<feature type="transmembrane region" description="Helical" evidence="1">
    <location>
        <begin position="401"/>
        <end position="422"/>
    </location>
</feature>
<accession>A0A852RZM4</accession>
<keyword evidence="1" id="KW-1133">Transmembrane helix</keyword>
<feature type="transmembrane region" description="Helical" evidence="1">
    <location>
        <begin position="265"/>
        <end position="283"/>
    </location>
</feature>
<feature type="transmembrane region" description="Helical" evidence="1">
    <location>
        <begin position="53"/>
        <end position="75"/>
    </location>
</feature>